<dbReference type="SUPFAM" id="SSF56784">
    <property type="entry name" value="HAD-like"/>
    <property type="match status" value="1"/>
</dbReference>
<dbReference type="NCBIfam" id="TIGR01511">
    <property type="entry name" value="ATPase-IB1_Cu"/>
    <property type="match status" value="1"/>
</dbReference>
<evidence type="ECO:0000256" key="10">
    <source>
        <dbReference type="RuleBase" id="RU362081"/>
    </source>
</evidence>
<evidence type="ECO:0000256" key="4">
    <source>
        <dbReference type="ARBA" id="ARBA00022723"/>
    </source>
</evidence>
<evidence type="ECO:0000256" key="2">
    <source>
        <dbReference type="ARBA" id="ARBA00006024"/>
    </source>
</evidence>
<dbReference type="GO" id="GO:0043682">
    <property type="term" value="F:P-type divalent copper transporter activity"/>
    <property type="evidence" value="ECO:0007669"/>
    <property type="project" value="TreeGrafter"/>
</dbReference>
<accession>A0A7C5X1Z6</accession>
<dbReference type="GO" id="GO:0016887">
    <property type="term" value="F:ATP hydrolysis activity"/>
    <property type="evidence" value="ECO:0007669"/>
    <property type="project" value="InterPro"/>
</dbReference>
<keyword evidence="10" id="KW-1003">Cell membrane</keyword>
<proteinExistence type="inferred from homology"/>
<dbReference type="Gene3D" id="3.30.70.100">
    <property type="match status" value="1"/>
</dbReference>
<evidence type="ECO:0000256" key="9">
    <source>
        <dbReference type="ARBA" id="ARBA00023136"/>
    </source>
</evidence>
<dbReference type="InterPro" id="IPR027256">
    <property type="entry name" value="P-typ_ATPase_IB"/>
</dbReference>
<dbReference type="PROSITE" id="PS00154">
    <property type="entry name" value="ATPASE_E1_E2"/>
    <property type="match status" value="1"/>
</dbReference>
<dbReference type="InterPro" id="IPR001757">
    <property type="entry name" value="P_typ_ATPase"/>
</dbReference>
<keyword evidence="3 10" id="KW-0812">Transmembrane</keyword>
<evidence type="ECO:0000259" key="11">
    <source>
        <dbReference type="PROSITE" id="PS50846"/>
    </source>
</evidence>
<dbReference type="SUPFAM" id="SSF81653">
    <property type="entry name" value="Calcium ATPase, transduction domain A"/>
    <property type="match status" value="1"/>
</dbReference>
<feature type="transmembrane region" description="Helical" evidence="10">
    <location>
        <begin position="101"/>
        <end position="120"/>
    </location>
</feature>
<dbReference type="InterPro" id="IPR017969">
    <property type="entry name" value="Heavy-metal-associated_CS"/>
</dbReference>
<evidence type="ECO:0000256" key="5">
    <source>
        <dbReference type="ARBA" id="ARBA00022741"/>
    </source>
</evidence>
<dbReference type="GO" id="GO:0012505">
    <property type="term" value="C:endomembrane system"/>
    <property type="evidence" value="ECO:0007669"/>
    <property type="project" value="UniProtKB-SubCell"/>
</dbReference>
<dbReference type="InterPro" id="IPR036412">
    <property type="entry name" value="HAD-like_sf"/>
</dbReference>
<evidence type="ECO:0000256" key="6">
    <source>
        <dbReference type="ARBA" id="ARBA00022840"/>
    </source>
</evidence>
<dbReference type="Pfam" id="PF00403">
    <property type="entry name" value="HMA"/>
    <property type="match status" value="1"/>
</dbReference>
<feature type="transmembrane region" description="Helical" evidence="10">
    <location>
        <begin position="346"/>
        <end position="371"/>
    </location>
</feature>
<sequence length="667" mass="74739">MKVSLKVSGMTCANCARAIELTLKKLHGVSDVKVSFELGRVWVGFNEELLSLENIKEAIESLGYTVEGEEVKQYEPYILAFCWLSGAAVMLSMFWHNPWSVYLQALLATLVQLVGGFKFYRSAYYSLKARTGNMDLLVALGSTSALLYSYLALFKLIPEEPLFETSLFLITFVRTGKFLEERAQRRATESLRRMFGLQSLRIKVLKEVKEEEKGVYEVFIGDKIVLRTGDMVPLDCRLVEGKVVVDESMLTGESLPVLKREGDLLLSGSVVLNGYGIAKVEKSFAKSYVSLLIKLVESALVKKPKVQRLADRVSHYFVQFVIVLSFLVFLLWFFRTGDIQKAITFSLAVMVISCPCAFGIAVPLAIMVGLIRAYQRGVLVKNPEAFEKKVDILLMDKTGTLTEGKPKVKEVRFYGDYLDLAYSLSLKSNHPYSVAIREYCQSLGAKQLSLKDCREEVGVGIFCEGYMLGKGKNGQTVLAQDRKVLAEFYFEESIKESAKEVLEYFKRMGVEVILVSGDDEERVKRVAEQLNIEKWFAKRSPQGKLEVLEELQVKGYKVAMVGDGTNDAPVLAKADLSFAMGSGTDVAKFSTDVILNSGLVGLKEFFELSQWVRRRIKQNLLWAFGYNTLAIPIAGGVFYPHLFIKPEFAGLLMALSSLSVVINSLRR</sequence>
<dbReference type="Pfam" id="PF00122">
    <property type="entry name" value="E1-E2_ATPase"/>
    <property type="match status" value="1"/>
</dbReference>
<dbReference type="PANTHER" id="PTHR43520:SF8">
    <property type="entry name" value="P-TYPE CU(+) TRANSPORTER"/>
    <property type="match status" value="1"/>
</dbReference>
<feature type="transmembrane region" description="Helical" evidence="10">
    <location>
        <begin position="648"/>
        <end position="665"/>
    </location>
</feature>
<dbReference type="SUPFAM" id="SSF81665">
    <property type="entry name" value="Calcium ATPase, transmembrane domain M"/>
    <property type="match status" value="1"/>
</dbReference>
<dbReference type="Gene3D" id="3.40.50.1000">
    <property type="entry name" value="HAD superfamily/HAD-like"/>
    <property type="match status" value="1"/>
</dbReference>
<feature type="transmembrane region" description="Helical" evidence="10">
    <location>
        <begin position="313"/>
        <end position="334"/>
    </location>
</feature>
<dbReference type="GO" id="GO:0005507">
    <property type="term" value="F:copper ion binding"/>
    <property type="evidence" value="ECO:0007669"/>
    <property type="project" value="TreeGrafter"/>
</dbReference>
<dbReference type="GO" id="GO:0005886">
    <property type="term" value="C:plasma membrane"/>
    <property type="evidence" value="ECO:0007669"/>
    <property type="project" value="UniProtKB-SubCell"/>
</dbReference>
<keyword evidence="12" id="KW-0378">Hydrolase</keyword>
<dbReference type="InterPro" id="IPR008250">
    <property type="entry name" value="ATPase_P-typ_transduc_dom_A_sf"/>
</dbReference>
<dbReference type="GO" id="GO:0055070">
    <property type="term" value="P:copper ion homeostasis"/>
    <property type="evidence" value="ECO:0007669"/>
    <property type="project" value="TreeGrafter"/>
</dbReference>
<dbReference type="Pfam" id="PF00702">
    <property type="entry name" value="Hydrolase"/>
    <property type="match status" value="1"/>
</dbReference>
<keyword evidence="5 10" id="KW-0547">Nucleotide-binding</keyword>
<keyword evidence="9 10" id="KW-0472">Membrane</keyword>
<dbReference type="PROSITE" id="PS50846">
    <property type="entry name" value="HMA_2"/>
    <property type="match status" value="1"/>
</dbReference>
<dbReference type="EMBL" id="DSAC01000107">
    <property type="protein sequence ID" value="HHO74655.1"/>
    <property type="molecule type" value="Genomic_DNA"/>
</dbReference>
<feature type="domain" description="HMA" evidence="11">
    <location>
        <begin position="1"/>
        <end position="67"/>
    </location>
</feature>
<dbReference type="GO" id="GO:0005524">
    <property type="term" value="F:ATP binding"/>
    <property type="evidence" value="ECO:0007669"/>
    <property type="project" value="UniProtKB-UniRule"/>
</dbReference>
<dbReference type="Gene3D" id="2.70.150.10">
    <property type="entry name" value="Calcium-transporting ATPase, cytoplasmic transduction domain A"/>
    <property type="match status" value="1"/>
</dbReference>
<feature type="transmembrane region" description="Helical" evidence="10">
    <location>
        <begin position="620"/>
        <end position="642"/>
    </location>
</feature>
<dbReference type="InterPro" id="IPR023299">
    <property type="entry name" value="ATPase_P-typ_cyto_dom_N"/>
</dbReference>
<dbReference type="FunFam" id="3.30.70.100:FF:000001">
    <property type="entry name" value="ATPase copper transporting beta"/>
    <property type="match status" value="1"/>
</dbReference>
<dbReference type="InterPro" id="IPR018303">
    <property type="entry name" value="ATPase_P-typ_P_site"/>
</dbReference>
<dbReference type="InterPro" id="IPR023298">
    <property type="entry name" value="ATPase_P-typ_TM_dom_sf"/>
</dbReference>
<dbReference type="PRINTS" id="PR00119">
    <property type="entry name" value="CATATPASE"/>
</dbReference>
<evidence type="ECO:0000256" key="8">
    <source>
        <dbReference type="ARBA" id="ARBA00022989"/>
    </source>
</evidence>
<dbReference type="AlphaFoldDB" id="A0A7C5X1Z6"/>
<evidence type="ECO:0000256" key="1">
    <source>
        <dbReference type="ARBA" id="ARBA00004127"/>
    </source>
</evidence>
<dbReference type="PRINTS" id="PR00943">
    <property type="entry name" value="CUATPASE"/>
</dbReference>
<dbReference type="NCBIfam" id="TIGR01525">
    <property type="entry name" value="ATPase-IB_hvy"/>
    <property type="match status" value="1"/>
</dbReference>
<name>A0A7C5X1Z6_9AQUI</name>
<dbReference type="NCBIfam" id="TIGR01512">
    <property type="entry name" value="ATPase-IB2_Cd"/>
    <property type="match status" value="1"/>
</dbReference>
<dbReference type="InterPro" id="IPR059000">
    <property type="entry name" value="ATPase_P-type_domA"/>
</dbReference>
<dbReference type="SUPFAM" id="SSF55008">
    <property type="entry name" value="HMA, heavy metal-associated domain"/>
    <property type="match status" value="1"/>
</dbReference>
<keyword evidence="4 10" id="KW-0479">Metal-binding</keyword>
<dbReference type="CDD" id="cd00371">
    <property type="entry name" value="HMA"/>
    <property type="match status" value="1"/>
</dbReference>
<protein>
    <submittedName>
        <fullName evidence="12">Cadmium-translocating P-type ATPase</fullName>
        <ecNumber evidence="12">3.6.3.3</ecNumber>
    </submittedName>
</protein>
<keyword evidence="8 10" id="KW-1133">Transmembrane helix</keyword>
<evidence type="ECO:0000256" key="3">
    <source>
        <dbReference type="ARBA" id="ARBA00022692"/>
    </source>
</evidence>
<dbReference type="NCBIfam" id="TIGR01494">
    <property type="entry name" value="ATPase_P-type"/>
    <property type="match status" value="2"/>
</dbReference>
<gene>
    <name evidence="12" type="primary">cadA</name>
    <name evidence="12" type="ORF">ENN04_08525</name>
</gene>
<dbReference type="InterPro" id="IPR036163">
    <property type="entry name" value="HMA_dom_sf"/>
</dbReference>
<dbReference type="PANTHER" id="PTHR43520">
    <property type="entry name" value="ATP7, ISOFORM B"/>
    <property type="match status" value="1"/>
</dbReference>
<comment type="similarity">
    <text evidence="2 10">Belongs to the cation transport ATPase (P-type) (TC 3.A.3) family. Type IB subfamily.</text>
</comment>
<dbReference type="InterPro" id="IPR006121">
    <property type="entry name" value="HMA_dom"/>
</dbReference>
<organism evidence="12">
    <name type="scientific">Thermocrinis ruber</name>
    <dbReference type="NCBI Taxonomy" id="75906"/>
    <lineage>
        <taxon>Bacteria</taxon>
        <taxon>Pseudomonadati</taxon>
        <taxon>Aquificota</taxon>
        <taxon>Aquificia</taxon>
        <taxon>Aquificales</taxon>
        <taxon>Aquificaceae</taxon>
        <taxon>Thermocrinis</taxon>
    </lineage>
</organism>
<feature type="transmembrane region" description="Helical" evidence="10">
    <location>
        <begin position="77"/>
        <end position="95"/>
    </location>
</feature>
<dbReference type="Gene3D" id="3.40.1110.10">
    <property type="entry name" value="Calcium-transporting ATPase, cytoplasmic domain N"/>
    <property type="match status" value="1"/>
</dbReference>
<evidence type="ECO:0000256" key="7">
    <source>
        <dbReference type="ARBA" id="ARBA00022967"/>
    </source>
</evidence>
<comment type="caution">
    <text evidence="12">The sequence shown here is derived from an EMBL/GenBank/DDBJ whole genome shotgun (WGS) entry which is preliminary data.</text>
</comment>
<dbReference type="EC" id="3.6.3.3" evidence="12"/>
<dbReference type="Gene3D" id="1.20.1110.10">
    <property type="entry name" value="Calcium-transporting ATPase, transmembrane domain"/>
    <property type="match status" value="1"/>
</dbReference>
<dbReference type="PROSITE" id="PS01047">
    <property type="entry name" value="HMA_1"/>
    <property type="match status" value="1"/>
</dbReference>
<evidence type="ECO:0000313" key="12">
    <source>
        <dbReference type="EMBL" id="HHO74655.1"/>
    </source>
</evidence>
<dbReference type="InterPro" id="IPR023214">
    <property type="entry name" value="HAD_sf"/>
</dbReference>
<keyword evidence="7" id="KW-1278">Translocase</keyword>
<comment type="subcellular location">
    <subcellularLocation>
        <location evidence="10">Cell membrane</location>
    </subcellularLocation>
    <subcellularLocation>
        <location evidence="1">Endomembrane system</location>
        <topology evidence="1">Multi-pass membrane protein</topology>
    </subcellularLocation>
</comment>
<reference evidence="12" key="1">
    <citation type="journal article" date="2020" name="mSystems">
        <title>Genome- and Community-Level Interaction Insights into Carbon Utilization and Element Cycling Functions of Hydrothermarchaeota in Hydrothermal Sediment.</title>
        <authorList>
            <person name="Zhou Z."/>
            <person name="Liu Y."/>
            <person name="Xu W."/>
            <person name="Pan J."/>
            <person name="Luo Z.H."/>
            <person name="Li M."/>
        </authorList>
    </citation>
    <scope>NUCLEOTIDE SEQUENCE [LARGE SCALE GENOMIC DNA]</scope>
    <source>
        <strain evidence="12">SpSt-114</strain>
    </source>
</reference>
<keyword evidence="6 10" id="KW-0067">ATP-binding</keyword>